<evidence type="ECO:0000313" key="5">
    <source>
        <dbReference type="Proteomes" id="UP001525021"/>
    </source>
</evidence>
<feature type="compositionally biased region" description="Basic and acidic residues" evidence="1">
    <location>
        <begin position="786"/>
        <end position="797"/>
    </location>
</feature>
<evidence type="ECO:0000256" key="2">
    <source>
        <dbReference type="SAM" id="Phobius"/>
    </source>
</evidence>
<reference evidence="4 5" key="1">
    <citation type="submission" date="2022-08" db="EMBL/GenBank/DDBJ databases">
        <title>Lysinibacillus sequencing.</title>
        <authorList>
            <person name="Dunlap C."/>
        </authorList>
    </citation>
    <scope>NUCLEOTIDE SEQUENCE [LARGE SCALE GENOMIC DNA]</scope>
    <source>
        <strain evidence="4 5">PB211</strain>
    </source>
</reference>
<dbReference type="Proteomes" id="UP001525021">
    <property type="component" value="Unassembled WGS sequence"/>
</dbReference>
<evidence type="ECO:0000256" key="1">
    <source>
        <dbReference type="SAM" id="MobiDB-lite"/>
    </source>
</evidence>
<protein>
    <submittedName>
        <fullName evidence="4">Uncharacterized protein</fullName>
    </submittedName>
</protein>
<feature type="chain" id="PRO_5045956709" evidence="3">
    <location>
        <begin position="29"/>
        <end position="797"/>
    </location>
</feature>
<dbReference type="InterPro" id="IPR029062">
    <property type="entry name" value="Class_I_gatase-like"/>
</dbReference>
<feature type="transmembrane region" description="Helical" evidence="2">
    <location>
        <begin position="402"/>
        <end position="422"/>
    </location>
</feature>
<accession>A0ABT2DUE3</accession>
<keyword evidence="2" id="KW-0812">Transmembrane</keyword>
<organism evidence="4 5">
    <name type="scientific">Lysinibacillus pinottii</name>
    <dbReference type="NCBI Taxonomy" id="2973932"/>
    <lineage>
        <taxon>Bacteria</taxon>
        <taxon>Bacillati</taxon>
        <taxon>Bacillota</taxon>
        <taxon>Bacilli</taxon>
        <taxon>Bacillales</taxon>
        <taxon>Bacillaceae</taxon>
        <taxon>Lysinibacillus</taxon>
    </lineage>
</organism>
<comment type="caution">
    <text evidence="4">The sequence shown here is derived from an EMBL/GenBank/DDBJ whole genome shotgun (WGS) entry which is preliminary data.</text>
</comment>
<feature type="signal peptide" evidence="3">
    <location>
        <begin position="1"/>
        <end position="28"/>
    </location>
</feature>
<feature type="region of interest" description="Disordered" evidence="1">
    <location>
        <begin position="777"/>
        <end position="797"/>
    </location>
</feature>
<gene>
    <name evidence="4" type="ORF">NXZ79_21115</name>
</gene>
<dbReference type="Gene3D" id="3.40.50.880">
    <property type="match status" value="1"/>
</dbReference>
<feature type="transmembrane region" description="Helical" evidence="2">
    <location>
        <begin position="371"/>
        <end position="393"/>
    </location>
</feature>
<evidence type="ECO:0000313" key="4">
    <source>
        <dbReference type="EMBL" id="MCS1398520.1"/>
    </source>
</evidence>
<proteinExistence type="predicted"/>
<evidence type="ECO:0000256" key="3">
    <source>
        <dbReference type="SAM" id="SignalP"/>
    </source>
</evidence>
<keyword evidence="5" id="KW-1185">Reference proteome</keyword>
<keyword evidence="2" id="KW-1133">Transmembrane helix</keyword>
<keyword evidence="2" id="KW-0472">Membrane</keyword>
<sequence length="797" mass="88113">MKKTKIMALTLLVMLMMSFLLPSTQAQAAAPLEVKATAGISGKAKYQSVVPLQVTVKNNGADFSGDMAINSSNSYEAASALVVPIDIAAGEEKTFTFYLDGLADNGYSDADLFAFYEGNIEKGKKIAYKGTKRLQSNFLDPTSTFVYTLTDKSDRLSALLRLSSFVPQNNVEIFNINQLKDYTFPEDEQGLAMANVIVVDEVAIADLAQKQQEALLKWVQDGGTLLLGATDQVDATAGVFKDYLPMSLSQETTSISAETLTKLSGGGIFTQPISIHTATNLEGSLPVLTENNVVLASKKKIGGGEIIQTAFSLGDQPLASMDGYAALLAKMIDIQSISQHGMMNQGQSPLDQISYELRNINELFPSFEVSVSYMLIVIILYIIIIGPVLYFVLKKVDKREHAWWIIPVFSIVLSIGLFIVGAKDRIVQPQVQQSAFYKVNEDSSLNGYYVESILTNRSGDFIVNADKNTTAVAMRNYNNFTGTVGDLHESSYIKENANGSTLTLRDLNYWSVQSFGGKTSAQNIGKMDVDITLKNEKLTGTIKNNFPFELKDVTLISGVKEVKLGDIKANGTLQVDKELKTTVLQKPSVFNNYNYSYPSQKDEVDPMRVERMKTLALPLVENDRQPILTAWTDQAIVGAELETSANMSPITMLVQPFKGKVELSGPFTMKRNNFTYSLNSLSASGYFDKIDEELNNWYLSDGLYELTMAMPDQFMDAVESLNELTISNKDVKRMQLSIWNNATNMYEPLVDTKQVFTDNIKNFINQDSEVRLEIKYGPDPTGEQTKLPEIELKGVAK</sequence>
<keyword evidence="3" id="KW-0732">Signal</keyword>
<dbReference type="RefSeq" id="WP_036160884.1">
    <property type="nucleotide sequence ID" value="NZ_JANTOO010000020.1"/>
</dbReference>
<dbReference type="EMBL" id="JANTOO010000020">
    <property type="protein sequence ID" value="MCS1398520.1"/>
    <property type="molecule type" value="Genomic_DNA"/>
</dbReference>
<name>A0ABT2DUE3_9BACI</name>